<evidence type="ECO:0000256" key="1">
    <source>
        <dbReference type="ARBA" id="ARBA00010333"/>
    </source>
</evidence>
<dbReference type="InterPro" id="IPR051455">
    <property type="entry name" value="Bact_solute-bind_prot3"/>
</dbReference>
<dbReference type="SUPFAM" id="SSF53850">
    <property type="entry name" value="Periplasmic binding protein-like II"/>
    <property type="match status" value="1"/>
</dbReference>
<proteinExistence type="inferred from homology"/>
<feature type="chain" id="PRO_5032537034" evidence="4">
    <location>
        <begin position="26"/>
        <end position="347"/>
    </location>
</feature>
<evidence type="ECO:0000313" key="6">
    <source>
        <dbReference type="EMBL" id="NYT37971.1"/>
    </source>
</evidence>
<name>A0A853FHQ8_9BURK</name>
<accession>A0A853FHQ8</accession>
<gene>
    <name evidence="6" type="ORF">H0A68_13880</name>
</gene>
<organism evidence="6 7">
    <name type="scientific">Allopusillimonas soli</name>
    <dbReference type="NCBI Taxonomy" id="659016"/>
    <lineage>
        <taxon>Bacteria</taxon>
        <taxon>Pseudomonadati</taxon>
        <taxon>Pseudomonadota</taxon>
        <taxon>Betaproteobacteria</taxon>
        <taxon>Burkholderiales</taxon>
        <taxon>Alcaligenaceae</taxon>
        <taxon>Allopusillimonas</taxon>
    </lineage>
</organism>
<reference evidence="6 7" key="1">
    <citation type="submission" date="2020-07" db="EMBL/GenBank/DDBJ databases">
        <title>Taxonomic revisions and descriptions of new bacterial species based on genomic comparisons in the high-G+C-content subgroup of the family Alcaligenaceae.</title>
        <authorList>
            <person name="Szabo A."/>
            <person name="Felfoldi T."/>
        </authorList>
    </citation>
    <scope>NUCLEOTIDE SEQUENCE [LARGE SCALE GENOMIC DNA]</scope>
    <source>
        <strain evidence="6 7">DSM 25264</strain>
    </source>
</reference>
<comment type="caution">
    <text evidence="6">The sequence shown here is derived from an EMBL/GenBank/DDBJ whole genome shotgun (WGS) entry which is preliminary data.</text>
</comment>
<evidence type="ECO:0000313" key="7">
    <source>
        <dbReference type="Proteomes" id="UP000580517"/>
    </source>
</evidence>
<dbReference type="SMART" id="SM00062">
    <property type="entry name" value="PBPb"/>
    <property type="match status" value="1"/>
</dbReference>
<comment type="similarity">
    <text evidence="1">Belongs to the bacterial solute-binding protein 3 family.</text>
</comment>
<protein>
    <submittedName>
        <fullName evidence="6">Amino acid ABC transporter substrate-binding protein</fullName>
    </submittedName>
</protein>
<evidence type="ECO:0000256" key="2">
    <source>
        <dbReference type="ARBA" id="ARBA00022448"/>
    </source>
</evidence>
<dbReference type="GO" id="GO:0006865">
    <property type="term" value="P:amino acid transport"/>
    <property type="evidence" value="ECO:0007669"/>
    <property type="project" value="TreeGrafter"/>
</dbReference>
<dbReference type="EMBL" id="JACCEW010000004">
    <property type="protein sequence ID" value="NYT37971.1"/>
    <property type="molecule type" value="Genomic_DNA"/>
</dbReference>
<evidence type="ECO:0000259" key="5">
    <source>
        <dbReference type="SMART" id="SM00062"/>
    </source>
</evidence>
<dbReference type="AlphaFoldDB" id="A0A853FHQ8"/>
<dbReference type="CDD" id="cd13692">
    <property type="entry name" value="PBP2_BztA"/>
    <property type="match status" value="1"/>
</dbReference>
<keyword evidence="2" id="KW-0813">Transport</keyword>
<keyword evidence="3 4" id="KW-0732">Signal</keyword>
<evidence type="ECO:0000256" key="3">
    <source>
        <dbReference type="ARBA" id="ARBA00022729"/>
    </source>
</evidence>
<dbReference type="RefSeq" id="WP_129969920.1">
    <property type="nucleotide sequence ID" value="NZ_JACCEW010000004.1"/>
</dbReference>
<dbReference type="OrthoDB" id="9777941at2"/>
<dbReference type="PANTHER" id="PTHR30085">
    <property type="entry name" value="AMINO ACID ABC TRANSPORTER PERMEASE"/>
    <property type="match status" value="1"/>
</dbReference>
<evidence type="ECO:0000256" key="4">
    <source>
        <dbReference type="SAM" id="SignalP"/>
    </source>
</evidence>
<feature type="domain" description="Solute-binding protein family 3/N-terminal" evidence="5">
    <location>
        <begin position="38"/>
        <end position="270"/>
    </location>
</feature>
<sequence length="347" mass="37308">MHTHIIKAGAAGILVGGLAVMPAHAQSSKLDTVVKRGQLICGTDNTKPGFGYLNPKTGKLEGFDVDYCHAVAAGVLGDPSKVKMVALTDKNRFNALQNGEVDVVFFHTTITATRATVVGAAFLPVNFYDGTGVLVKKADKIGKIDDLNGGTICTTQGSTTEAVWADYIKGHKWDPATQVLTYQDLDKLFAALNTGRCNAMTTDKSALVGWKGNAPNPDDFDVLAETISKEPLAGFVRQDDNQWRTALTWIAYALVQAEEFGITAKNADEMTKSQNPDIQRFLGVNGDVGKSLGLAPDFAKTVIKAVGNYGEIYDRNIGPDTPYGIARDGSQNDLWTRGGLMYSPPFR</sequence>
<dbReference type="Pfam" id="PF00497">
    <property type="entry name" value="SBP_bac_3"/>
    <property type="match status" value="1"/>
</dbReference>
<dbReference type="InterPro" id="IPR001638">
    <property type="entry name" value="Solute-binding_3/MltF_N"/>
</dbReference>
<dbReference type="Proteomes" id="UP000580517">
    <property type="component" value="Unassembled WGS sequence"/>
</dbReference>
<dbReference type="PANTHER" id="PTHR30085:SF7">
    <property type="entry name" value="AMINO-ACID ABC TRANSPORTER-BINDING PROTEIN YHDW-RELATED"/>
    <property type="match status" value="1"/>
</dbReference>
<keyword evidence="7" id="KW-1185">Reference proteome</keyword>
<dbReference type="Gene3D" id="3.40.190.10">
    <property type="entry name" value="Periplasmic binding protein-like II"/>
    <property type="match status" value="2"/>
</dbReference>
<feature type="signal peptide" evidence="4">
    <location>
        <begin position="1"/>
        <end position="25"/>
    </location>
</feature>